<dbReference type="EMBL" id="PTIZ01000002">
    <property type="protein sequence ID" value="PPK76934.1"/>
    <property type="molecule type" value="Genomic_DNA"/>
</dbReference>
<dbReference type="Gene3D" id="1.10.238.10">
    <property type="entry name" value="EF-hand"/>
    <property type="match status" value="2"/>
</dbReference>
<feature type="compositionally biased region" description="Basic and acidic residues" evidence="1">
    <location>
        <begin position="69"/>
        <end position="86"/>
    </location>
</feature>
<reference evidence="3 4" key="1">
    <citation type="submission" date="2018-02" db="EMBL/GenBank/DDBJ databases">
        <title>Subsurface microbial communities from deep shales in Ohio and West Virginia, USA.</title>
        <authorList>
            <person name="Wrighton K."/>
        </authorList>
    </citation>
    <scope>NUCLEOTIDE SEQUENCE [LARGE SCALE GENOMIC DNA]</scope>
    <source>
        <strain evidence="3 4">OWC-DMM</strain>
    </source>
</reference>
<feature type="compositionally biased region" description="Polar residues" evidence="1">
    <location>
        <begin position="196"/>
        <end position="210"/>
    </location>
</feature>
<dbReference type="PROSITE" id="PS00018">
    <property type="entry name" value="EF_HAND_1"/>
    <property type="match status" value="1"/>
</dbReference>
<feature type="compositionally biased region" description="Low complexity" evidence="1">
    <location>
        <begin position="249"/>
        <end position="267"/>
    </location>
</feature>
<evidence type="ECO:0000256" key="1">
    <source>
        <dbReference type="SAM" id="MobiDB-lite"/>
    </source>
</evidence>
<dbReference type="PROSITE" id="PS50222">
    <property type="entry name" value="EF_HAND_2"/>
    <property type="match status" value="2"/>
</dbReference>
<feature type="region of interest" description="Disordered" evidence="1">
    <location>
        <begin position="48"/>
        <end position="267"/>
    </location>
</feature>
<proteinExistence type="predicted"/>
<feature type="compositionally biased region" description="Basic and acidic residues" evidence="1">
    <location>
        <begin position="19"/>
        <end position="31"/>
    </location>
</feature>
<name>A0A2S6HHH7_9GAMM</name>
<dbReference type="InterPro" id="IPR018247">
    <property type="entry name" value="EF_Hand_1_Ca_BS"/>
</dbReference>
<dbReference type="InterPro" id="IPR002048">
    <property type="entry name" value="EF_hand_dom"/>
</dbReference>
<organism evidence="3 4">
    <name type="scientific">Methylobacter tundripaludum</name>
    <dbReference type="NCBI Taxonomy" id="173365"/>
    <lineage>
        <taxon>Bacteria</taxon>
        <taxon>Pseudomonadati</taxon>
        <taxon>Pseudomonadota</taxon>
        <taxon>Gammaproteobacteria</taxon>
        <taxon>Methylococcales</taxon>
        <taxon>Methylococcaceae</taxon>
        <taxon>Methylobacter</taxon>
    </lineage>
</organism>
<feature type="compositionally biased region" description="Low complexity" evidence="1">
    <location>
        <begin position="121"/>
        <end position="133"/>
    </location>
</feature>
<protein>
    <submittedName>
        <fullName evidence="3">EF hand domain-containing protein</fullName>
    </submittedName>
</protein>
<dbReference type="Proteomes" id="UP000240010">
    <property type="component" value="Unassembled WGS sequence"/>
</dbReference>
<feature type="domain" description="EF-hand" evidence="2">
    <location>
        <begin position="22"/>
        <end position="57"/>
    </location>
</feature>
<gene>
    <name evidence="3" type="ORF">B0F87_10238</name>
</gene>
<accession>A0A2S6HHH7</accession>
<feature type="domain" description="EF-hand" evidence="2">
    <location>
        <begin position="61"/>
        <end position="96"/>
    </location>
</feature>
<dbReference type="Pfam" id="PF13499">
    <property type="entry name" value="EF-hand_7"/>
    <property type="match status" value="1"/>
</dbReference>
<dbReference type="SMART" id="SM00054">
    <property type="entry name" value="EFh"/>
    <property type="match status" value="3"/>
</dbReference>
<evidence type="ECO:0000313" key="4">
    <source>
        <dbReference type="Proteomes" id="UP000240010"/>
    </source>
</evidence>
<dbReference type="AlphaFoldDB" id="A0A2S6HHH7"/>
<evidence type="ECO:0000313" key="3">
    <source>
        <dbReference type="EMBL" id="PPK76934.1"/>
    </source>
</evidence>
<dbReference type="GO" id="GO:0005509">
    <property type="term" value="F:calcium ion binding"/>
    <property type="evidence" value="ECO:0007669"/>
    <property type="project" value="InterPro"/>
</dbReference>
<feature type="compositionally biased region" description="Low complexity" evidence="1">
    <location>
        <begin position="1"/>
        <end position="15"/>
    </location>
</feature>
<evidence type="ECO:0000259" key="2">
    <source>
        <dbReference type="PROSITE" id="PS50222"/>
    </source>
</evidence>
<dbReference type="InterPro" id="IPR011992">
    <property type="entry name" value="EF-hand-dom_pair"/>
</dbReference>
<feature type="region of interest" description="Disordered" evidence="1">
    <location>
        <begin position="1"/>
        <end position="31"/>
    </location>
</feature>
<dbReference type="SUPFAM" id="SSF47473">
    <property type="entry name" value="EF-hand"/>
    <property type="match status" value="1"/>
</dbReference>
<comment type="caution">
    <text evidence="3">The sequence shown here is derived from an EMBL/GenBank/DDBJ whole genome shotgun (WGS) entry which is preliminary data.</text>
</comment>
<feature type="compositionally biased region" description="Low complexity" evidence="1">
    <location>
        <begin position="159"/>
        <end position="174"/>
    </location>
</feature>
<sequence>MSISSINSSSSTMMSGAMKRPDPAKMAEDLFSKLDTTGKGYIEKSDLQSALGNVSQSDSSSSSTSADDMFSKMDSDGNGKVTKEEMSATIQKIASELDGQSPRMRMQGDMPPPPPPGGAQGAKKSSSTDSSSSNQDIEPADANEDGTVSAKEAQAYAISQASSDTSSTSSADTQLMQMLAGDMPPPPPQDGGQGFTKDQLTSMSKDLSSTDSERSKVMSDVAANFDAADINGDSKVSGSEARTFEDSKNASGSGSSTDTSSTSSASNADAQFMKQMVQLLKSYGFDQTAESSGFSTSA</sequence>
<dbReference type="RefSeq" id="WP_181050032.1">
    <property type="nucleotide sequence ID" value="NZ_PTIZ01000002.1"/>
</dbReference>
<feature type="compositionally biased region" description="Low complexity" evidence="1">
    <location>
        <begin position="55"/>
        <end position="68"/>
    </location>
</feature>